<name>A0A845UAF8_9PROT</name>
<protein>
    <submittedName>
        <fullName evidence="1">Uncharacterized protein</fullName>
    </submittedName>
</protein>
<accession>A0A845UAF8</accession>
<sequence>MESPHLPVEALPTLFAGYTATVHLSPSADGSSAKRPHAIANLFTH</sequence>
<dbReference type="EMBL" id="WNJL01000050">
    <property type="protein sequence ID" value="NDU43833.1"/>
    <property type="molecule type" value="Genomic_DNA"/>
</dbReference>
<organism evidence="1">
    <name type="scientific">Acidithiobacillus ferrianus</name>
    <dbReference type="NCBI Taxonomy" id="2678518"/>
    <lineage>
        <taxon>Bacteria</taxon>
        <taxon>Pseudomonadati</taxon>
        <taxon>Pseudomonadota</taxon>
        <taxon>Acidithiobacillia</taxon>
        <taxon>Acidithiobacillales</taxon>
        <taxon>Acidithiobacillaceae</taxon>
        <taxon>Acidithiobacillus</taxon>
    </lineage>
</organism>
<dbReference type="RefSeq" id="WP_163099275.1">
    <property type="nucleotide sequence ID" value="NZ_CP127523.1"/>
</dbReference>
<comment type="caution">
    <text evidence="1">The sequence shown here is derived from an EMBL/GenBank/DDBJ whole genome shotgun (WGS) entry which is preliminary data.</text>
</comment>
<dbReference type="AlphaFoldDB" id="A0A845UAF8"/>
<reference evidence="1" key="1">
    <citation type="submission" date="2019-11" db="EMBL/GenBank/DDBJ databases">
        <title>Acidithiobacillus ferrianus sp. nov.: a facultatively anaerobic and extremely acidophilic chemolithoautotroph.</title>
        <authorList>
            <person name="Norris P.R."/>
            <person name="Falagan C."/>
            <person name="Moya-Beltran A."/>
            <person name="Castro M."/>
            <person name="Quatrini R."/>
            <person name="Johnson D.B."/>
        </authorList>
    </citation>
    <scope>NUCLEOTIDE SEQUENCE [LARGE SCALE GENOMIC DNA]</scope>
    <source>
        <strain evidence="1">MG</strain>
    </source>
</reference>
<proteinExistence type="predicted"/>
<gene>
    <name evidence="1" type="ORF">GL267_14730</name>
</gene>
<evidence type="ECO:0000313" key="1">
    <source>
        <dbReference type="EMBL" id="NDU43833.1"/>
    </source>
</evidence>